<dbReference type="PANTHER" id="PTHR32024:SF2">
    <property type="entry name" value="TRK SYSTEM POTASSIUM UPTAKE PROTEIN TRKG-RELATED"/>
    <property type="match status" value="1"/>
</dbReference>
<feature type="transmembrane region" description="Helical" evidence="9">
    <location>
        <begin position="317"/>
        <end position="335"/>
    </location>
</feature>
<comment type="similarity">
    <text evidence="2">Belongs to the TrkH potassium transport family.</text>
</comment>
<dbReference type="GO" id="GO:0008324">
    <property type="term" value="F:monoatomic cation transmembrane transporter activity"/>
    <property type="evidence" value="ECO:0007669"/>
    <property type="project" value="InterPro"/>
</dbReference>
<dbReference type="PATRIC" id="fig|1286171.3.peg.2758"/>
<comment type="subcellular location">
    <subcellularLocation>
        <location evidence="1">Cell membrane</location>
        <topology evidence="1">Multi-pass membrane protein</topology>
    </subcellularLocation>
</comment>
<feature type="transmembrane region" description="Helical" evidence="9">
    <location>
        <begin position="406"/>
        <end position="426"/>
    </location>
</feature>
<evidence type="ECO:0000256" key="2">
    <source>
        <dbReference type="ARBA" id="ARBA00009137"/>
    </source>
</evidence>
<evidence type="ECO:0000256" key="1">
    <source>
        <dbReference type="ARBA" id="ARBA00004651"/>
    </source>
</evidence>
<accession>W8TPN2</accession>
<dbReference type="GO" id="GO:0030001">
    <property type="term" value="P:metal ion transport"/>
    <property type="evidence" value="ECO:0007669"/>
    <property type="project" value="UniProtKB-ARBA"/>
</dbReference>
<evidence type="ECO:0000256" key="6">
    <source>
        <dbReference type="ARBA" id="ARBA00022989"/>
    </source>
</evidence>
<proteinExistence type="inferred from homology"/>
<dbReference type="AlphaFoldDB" id="W8TPN2"/>
<dbReference type="KEGG" id="eac:EAL2_808p05740"/>
<sequence>MAKSLKFMEVTKIISLLVITMGIILLLPLAASFYYGEMGSEVAFGLPSLVSFAAGGAGYAITRRSHVKLDIASSMLLCFFGWLAASVVGAAPYMLALDKGFIDALFESASGFTTTGATVLTGLESMPKGILVWRCLTQWVGGIGILMFFLLITYKSESDLWRLFDAESHKTRYSRPVPNVYSTVRILWTIYVGLTVALAMILPLFGVSVFDSILHSLTTIATGGFSPYDQSVNQFSMIEGVDFKAVEYIITFFMFISGINFLLHYKLFASGEGEYAKNHEFNLYAVMIALFTLVIFIESAFVVRPAGAGFEEIFRKALFQVVSLITSTGFSTEYIGSSYFGYGAKQLFLVLMLVGGCVGSTSGGLKVVRLSILGKLFTREIKKIAMPRGAVLPVTIDKLPVGADEIFRVSAILFGWIGMIFAGSLLTSFFSDLNMVESISGMLSAVSNMGPMYFGVEKMASLSPVIKLTYILGMISGRLEILPIFILVSMKYRF</sequence>
<dbReference type="HOGENOM" id="CLU_030708_0_2_9"/>
<evidence type="ECO:0000256" key="9">
    <source>
        <dbReference type="SAM" id="Phobius"/>
    </source>
</evidence>
<feature type="transmembrane region" description="Helical" evidence="9">
    <location>
        <begin position="283"/>
        <end position="305"/>
    </location>
</feature>
<feature type="transmembrane region" description="Helical" evidence="9">
    <location>
        <begin position="347"/>
        <end position="368"/>
    </location>
</feature>
<feature type="transmembrane region" description="Helical" evidence="9">
    <location>
        <begin position="438"/>
        <end position="456"/>
    </location>
</feature>
<gene>
    <name evidence="10" type="primary">trkH</name>
    <name evidence="10" type="ORF">EAL2_808p05740</name>
</gene>
<evidence type="ECO:0000256" key="5">
    <source>
        <dbReference type="ARBA" id="ARBA00022692"/>
    </source>
</evidence>
<keyword evidence="8 9" id="KW-0472">Membrane</keyword>
<evidence type="ECO:0000256" key="8">
    <source>
        <dbReference type="ARBA" id="ARBA00023136"/>
    </source>
</evidence>
<dbReference type="PANTHER" id="PTHR32024">
    <property type="entry name" value="TRK SYSTEM POTASSIUM UPTAKE PROTEIN TRKG-RELATED"/>
    <property type="match status" value="1"/>
</dbReference>
<keyword evidence="10" id="KW-0614">Plasmid</keyword>
<keyword evidence="3" id="KW-0813">Transport</keyword>
<evidence type="ECO:0000313" key="11">
    <source>
        <dbReference type="Proteomes" id="UP000019591"/>
    </source>
</evidence>
<name>W8TPN2_PEPAC</name>
<protein>
    <submittedName>
        <fullName evidence="10">Trk system potassium uptake protein TrkH</fullName>
    </submittedName>
</protein>
<feature type="transmembrane region" description="Helical" evidence="9">
    <location>
        <begin position="135"/>
        <end position="154"/>
    </location>
</feature>
<keyword evidence="4" id="KW-1003">Cell membrane</keyword>
<evidence type="ECO:0000256" key="4">
    <source>
        <dbReference type="ARBA" id="ARBA00022475"/>
    </source>
</evidence>
<dbReference type="RefSeq" id="WP_025436924.1">
    <property type="nucleotide sequence ID" value="NZ_CP007453.1"/>
</dbReference>
<feature type="transmembrane region" description="Helical" evidence="9">
    <location>
        <begin position="468"/>
        <end position="488"/>
    </location>
</feature>
<feature type="transmembrane region" description="Helical" evidence="9">
    <location>
        <begin position="12"/>
        <end position="36"/>
    </location>
</feature>
<geneLocation type="plasmid" evidence="10 11">
    <name>EAL2_808p</name>
</geneLocation>
<dbReference type="InterPro" id="IPR003445">
    <property type="entry name" value="Cat_transpt"/>
</dbReference>
<feature type="transmembrane region" description="Helical" evidence="9">
    <location>
        <begin position="186"/>
        <end position="210"/>
    </location>
</feature>
<dbReference type="GO" id="GO:0005886">
    <property type="term" value="C:plasma membrane"/>
    <property type="evidence" value="ECO:0007669"/>
    <property type="project" value="UniProtKB-SubCell"/>
</dbReference>
<keyword evidence="6 9" id="KW-1133">Transmembrane helix</keyword>
<dbReference type="EMBL" id="CP007453">
    <property type="protein sequence ID" value="AHM58077.1"/>
    <property type="molecule type" value="Genomic_DNA"/>
</dbReference>
<dbReference type="OrthoDB" id="9810952at2"/>
<keyword evidence="7" id="KW-0406">Ion transport</keyword>
<keyword evidence="5 9" id="KW-0812">Transmembrane</keyword>
<dbReference type="Proteomes" id="UP000019591">
    <property type="component" value="Plasmid EAL2_808p"/>
</dbReference>
<evidence type="ECO:0000313" key="10">
    <source>
        <dbReference type="EMBL" id="AHM58077.1"/>
    </source>
</evidence>
<evidence type="ECO:0000256" key="7">
    <source>
        <dbReference type="ARBA" id="ARBA00023065"/>
    </source>
</evidence>
<keyword evidence="11" id="KW-1185">Reference proteome</keyword>
<organism evidence="10 11">
    <name type="scientific">Peptoclostridium acidaminophilum DSM 3953</name>
    <dbReference type="NCBI Taxonomy" id="1286171"/>
    <lineage>
        <taxon>Bacteria</taxon>
        <taxon>Bacillati</taxon>
        <taxon>Bacillota</taxon>
        <taxon>Clostridia</taxon>
        <taxon>Peptostreptococcales</taxon>
        <taxon>Peptoclostridiaceae</taxon>
        <taxon>Peptoclostridium</taxon>
    </lineage>
</organism>
<dbReference type="eggNOG" id="COG0168">
    <property type="taxonomic scope" value="Bacteria"/>
</dbReference>
<evidence type="ECO:0000256" key="3">
    <source>
        <dbReference type="ARBA" id="ARBA00022448"/>
    </source>
</evidence>
<dbReference type="Pfam" id="PF02386">
    <property type="entry name" value="TrkH"/>
    <property type="match status" value="1"/>
</dbReference>
<reference evidence="10 11" key="1">
    <citation type="journal article" date="2014" name="Genome Announc.">
        <title>Complete Genome Sequence of Amino Acid-Utilizing Eubacterium acidaminophilum al-2 (DSM 3953).</title>
        <authorList>
            <person name="Poehlein A."/>
            <person name="Andreesen J.R."/>
            <person name="Daniel R."/>
        </authorList>
    </citation>
    <scope>NUCLEOTIDE SEQUENCE [LARGE SCALE GENOMIC DNA]</scope>
    <source>
        <strain evidence="10 11">DSM 3953</strain>
        <plasmid evidence="11">Plasmid EAL2_808p</plasmid>
    </source>
</reference>
<feature type="transmembrane region" description="Helical" evidence="9">
    <location>
        <begin position="245"/>
        <end position="263"/>
    </location>
</feature>
<feature type="transmembrane region" description="Helical" evidence="9">
    <location>
        <begin position="42"/>
        <end position="62"/>
    </location>
</feature>
<feature type="transmembrane region" description="Helical" evidence="9">
    <location>
        <begin position="74"/>
        <end position="95"/>
    </location>
</feature>